<dbReference type="RefSeq" id="WP_084967860.1">
    <property type="nucleotide sequence ID" value="NZ_AP025268.1"/>
</dbReference>
<reference evidence="1 2" key="1">
    <citation type="journal article" date="2016" name="Genome Biol. Evol.">
        <title>Pangenome and Phylogenomic Analysis of the Pathogenic Actinobacterium Rhodococcus equi.</title>
        <authorList>
            <person name="Anastasi E."/>
            <person name="MacArthur I."/>
            <person name="Scortti M."/>
            <person name="Alvarez S."/>
            <person name="Giguere S."/>
            <person name="Vazquez-Boland J.A."/>
        </authorList>
    </citation>
    <scope>NUCLEOTIDE SEQUENCE [LARGE SCALE GENOMIC DNA]</scope>
    <source>
        <strain evidence="1 2">PAM1271</strain>
    </source>
</reference>
<comment type="caution">
    <text evidence="1">The sequence shown here is derived from an EMBL/GenBank/DDBJ whole genome shotgun (WGS) entry which is preliminary data.</text>
</comment>
<evidence type="ECO:0000313" key="2">
    <source>
        <dbReference type="Proteomes" id="UP000193518"/>
    </source>
</evidence>
<evidence type="ECO:0000313" key="1">
    <source>
        <dbReference type="EMBL" id="ORM31280.1"/>
    </source>
</evidence>
<gene>
    <name evidence="1" type="ORF">A5N68_03485</name>
</gene>
<dbReference type="Proteomes" id="UP000193518">
    <property type="component" value="Unassembled WGS sequence"/>
</dbReference>
<organism evidence="1 2">
    <name type="scientific">Rhodococcus hoagii</name>
    <name type="common">Corynebacterium equii</name>
    <dbReference type="NCBI Taxonomy" id="43767"/>
    <lineage>
        <taxon>Bacteria</taxon>
        <taxon>Bacillati</taxon>
        <taxon>Actinomycetota</taxon>
        <taxon>Actinomycetes</taxon>
        <taxon>Mycobacteriales</taxon>
        <taxon>Nocardiaceae</taxon>
        <taxon>Prescottella</taxon>
    </lineage>
</organism>
<protein>
    <submittedName>
        <fullName evidence="1">Uncharacterized protein</fullName>
    </submittedName>
</protein>
<sequence>MARTYPAKRSRIAADEGIDIEVSASVGTVTFYPRCPICCTDVREGARVVDGSDGALLHARCADAGEALP</sequence>
<proteinExistence type="predicted"/>
<name>A0AAE5IV18_RHOHA</name>
<accession>A0AAE5IV18</accession>
<dbReference type="EMBL" id="LWIC01000001">
    <property type="protein sequence ID" value="ORM31280.1"/>
    <property type="molecule type" value="Genomic_DNA"/>
</dbReference>
<dbReference type="AlphaFoldDB" id="A0AAE5IV18"/>